<comment type="caution">
    <text evidence="1">The sequence shown here is derived from an EMBL/GenBank/DDBJ whole genome shotgun (WGS) entry which is preliminary data.</text>
</comment>
<sequence length="58" mass="6320">MKNELSSVLNNGILSNPGDELYARITPTGRKVIKVKKNGKKASATQYKSGKTVYTFSS</sequence>
<name>N1ZVQ5_9FIRM</name>
<organism evidence="1 2">
    <name type="scientific">Eubacterium plexicaudatum ASF492</name>
    <dbReference type="NCBI Taxonomy" id="1235802"/>
    <lineage>
        <taxon>Bacteria</taxon>
        <taxon>Bacillati</taxon>
        <taxon>Bacillota</taxon>
        <taxon>Clostridia</taxon>
        <taxon>Eubacteriales</taxon>
        <taxon>Eubacteriaceae</taxon>
        <taxon>Eubacterium</taxon>
    </lineage>
</organism>
<dbReference type="STRING" id="1235802.C823_04680"/>
<protein>
    <submittedName>
        <fullName evidence="1">Uncharacterized protein</fullName>
    </submittedName>
</protein>
<proteinExistence type="predicted"/>
<keyword evidence="2" id="KW-1185">Reference proteome</keyword>
<dbReference type="HOGENOM" id="CLU_2972687_0_0_9"/>
<reference evidence="1 2" key="1">
    <citation type="journal article" date="2014" name="Genome Announc.">
        <title>Draft genome sequences of the altered schaedler flora, a defined bacterial community from gnotobiotic mice.</title>
        <authorList>
            <person name="Wannemuehler M.J."/>
            <person name="Overstreet A.M."/>
            <person name="Ward D.V."/>
            <person name="Phillips G.J."/>
        </authorList>
    </citation>
    <scope>NUCLEOTIDE SEQUENCE [LARGE SCALE GENOMIC DNA]</scope>
    <source>
        <strain evidence="1 2">ASF492</strain>
    </source>
</reference>
<gene>
    <name evidence="1" type="ORF">C823_04680</name>
</gene>
<evidence type="ECO:0000313" key="1">
    <source>
        <dbReference type="EMBL" id="EMZ21107.1"/>
    </source>
</evidence>
<dbReference type="Proteomes" id="UP000012589">
    <property type="component" value="Unassembled WGS sequence"/>
</dbReference>
<dbReference type="AlphaFoldDB" id="N1ZVQ5"/>
<accession>N1ZVQ5</accession>
<evidence type="ECO:0000313" key="2">
    <source>
        <dbReference type="Proteomes" id="UP000012589"/>
    </source>
</evidence>
<dbReference type="EMBL" id="AQFT01000136">
    <property type="protein sequence ID" value="EMZ21107.1"/>
    <property type="molecule type" value="Genomic_DNA"/>
</dbReference>